<evidence type="ECO:0000313" key="3">
    <source>
        <dbReference type="Proteomes" id="UP000198211"/>
    </source>
</evidence>
<comment type="caution">
    <text evidence="2">The sequence shown here is derived from an EMBL/GenBank/DDBJ whole genome shotgun (WGS) entry which is preliminary data.</text>
</comment>
<dbReference type="PANTHER" id="PTHR37984:SF5">
    <property type="entry name" value="PROTEIN NYNRIN-LIKE"/>
    <property type="match status" value="1"/>
</dbReference>
<proteinExistence type="predicted"/>
<organism evidence="2 3">
    <name type="scientific">Phytophthora megakarya</name>
    <dbReference type="NCBI Taxonomy" id="4795"/>
    <lineage>
        <taxon>Eukaryota</taxon>
        <taxon>Sar</taxon>
        <taxon>Stramenopiles</taxon>
        <taxon>Oomycota</taxon>
        <taxon>Peronosporomycetes</taxon>
        <taxon>Peronosporales</taxon>
        <taxon>Peronosporaceae</taxon>
        <taxon>Phytophthora</taxon>
    </lineage>
</organism>
<evidence type="ECO:0000313" key="2">
    <source>
        <dbReference type="EMBL" id="OWZ13349.1"/>
    </source>
</evidence>
<dbReference type="InterPro" id="IPR043502">
    <property type="entry name" value="DNA/RNA_pol_sf"/>
</dbReference>
<evidence type="ECO:0000256" key="1">
    <source>
        <dbReference type="SAM" id="MobiDB-lite"/>
    </source>
</evidence>
<keyword evidence="2" id="KW-0548">Nucleotidyltransferase</keyword>
<accession>A0A225W863</accession>
<gene>
    <name evidence="2" type="ORF">PHMEG_00013342</name>
</gene>
<name>A0A225W863_9STRA</name>
<reference evidence="3" key="1">
    <citation type="submission" date="2017-03" db="EMBL/GenBank/DDBJ databases">
        <title>Phytopthora megakarya and P. palmivora, two closely related causual agents of cacao black pod achieved similar genome size and gene model numbers by different mechanisms.</title>
        <authorList>
            <person name="Ali S."/>
            <person name="Shao J."/>
            <person name="Larry D.J."/>
            <person name="Kronmiller B."/>
            <person name="Shen D."/>
            <person name="Strem M.D."/>
            <person name="Melnick R.L."/>
            <person name="Guiltinan M.J."/>
            <person name="Tyler B.M."/>
            <person name="Meinhardt L.W."/>
            <person name="Bailey B.A."/>
        </authorList>
    </citation>
    <scope>NUCLEOTIDE SEQUENCE [LARGE SCALE GENOMIC DNA]</scope>
    <source>
        <strain evidence="3">zdho120</strain>
    </source>
</reference>
<dbReference type="AlphaFoldDB" id="A0A225W863"/>
<dbReference type="Proteomes" id="UP000198211">
    <property type="component" value="Unassembled WGS sequence"/>
</dbReference>
<dbReference type="GO" id="GO:0003964">
    <property type="term" value="F:RNA-directed DNA polymerase activity"/>
    <property type="evidence" value="ECO:0007669"/>
    <property type="project" value="UniProtKB-KW"/>
</dbReference>
<keyword evidence="2" id="KW-0808">Transferase</keyword>
<dbReference type="Gene3D" id="3.10.10.10">
    <property type="entry name" value="HIV Type 1 Reverse Transcriptase, subunit A, domain 1"/>
    <property type="match status" value="1"/>
</dbReference>
<dbReference type="SUPFAM" id="SSF56672">
    <property type="entry name" value="DNA/RNA polymerases"/>
    <property type="match status" value="1"/>
</dbReference>
<dbReference type="InterPro" id="IPR043128">
    <property type="entry name" value="Rev_trsase/Diguanyl_cyclase"/>
</dbReference>
<sequence>MSPRTKMNFRLSSNPGSAEAGGMQTLETLGTTAPVQWLSSMVPCSTTVPCSCSTPEPPPVKAEGGAPGKLQLNGIDGVKTKVTNKYRVKITLGHRVVNTLDVWVGNIGQGIDVLLGMNFMVATEVRLCAHEGEVVLPDEERILLVGGPKRSHLGRTIDVSIHESLWLAPGDSKYIPIWTSEPDLGSMDWFLARSESRSRSGGEHFLETGPGTSAYQGCHPHRSGSVTLGDQLRAPGILLSTRTRGRPQRSAAWTLKFENPNGESDPEEEERLRAILRKHRTIFFGEGNALPPPVRGVVCDLEVGDAKPISMRSRRIPADLLSKVYELVKRLLGTCLIEYSDSEWASAIVLVMKKKGADVGLCIDSRLVNQLIKLMNLPPTPNQRTHEQLRRHYVVHDSGHGKWVLGGSNDCPLGLFQWKRMPFGLKNAPLIDQQLLDNYLWGFVRLPLEEERPEVLEFLGISPEDLDAPASQGTKPRGVVSRTSTNTVFHQNRVAPEQMEPVLSRSSYIDDTIYGAPSWDDLCKTLNALLYRLRYWNISVSLPKSEFGVKKCKRNVLNLPFTKTRKGVQSFLGSLNYFAKFIEDLPVLAATRYETSDEQLRS</sequence>
<dbReference type="InterPro" id="IPR050951">
    <property type="entry name" value="Retrovirus_Pol_polyprotein"/>
</dbReference>
<dbReference type="EMBL" id="NBNE01001604">
    <property type="protein sequence ID" value="OWZ13349.1"/>
    <property type="molecule type" value="Genomic_DNA"/>
</dbReference>
<dbReference type="PANTHER" id="PTHR37984">
    <property type="entry name" value="PROTEIN CBG26694"/>
    <property type="match status" value="1"/>
</dbReference>
<feature type="region of interest" description="Disordered" evidence="1">
    <location>
        <begin position="1"/>
        <end position="22"/>
    </location>
</feature>
<keyword evidence="2" id="KW-0695">RNA-directed DNA polymerase</keyword>
<keyword evidence="3" id="KW-1185">Reference proteome</keyword>
<protein>
    <submittedName>
        <fullName evidence="2">Reverse transcriptase</fullName>
    </submittedName>
</protein>
<dbReference type="Gene3D" id="3.30.70.270">
    <property type="match status" value="2"/>
</dbReference>